<proteinExistence type="evidence at transcript level"/>
<organism evidence="1">
    <name type="scientific">Schistosoma japonicum</name>
    <name type="common">Blood fluke</name>
    <dbReference type="NCBI Taxonomy" id="6182"/>
    <lineage>
        <taxon>Eukaryota</taxon>
        <taxon>Metazoa</taxon>
        <taxon>Spiralia</taxon>
        <taxon>Lophotrochozoa</taxon>
        <taxon>Platyhelminthes</taxon>
        <taxon>Trematoda</taxon>
        <taxon>Digenea</taxon>
        <taxon>Strigeidida</taxon>
        <taxon>Schistosomatoidea</taxon>
        <taxon>Schistosomatidae</taxon>
        <taxon>Schistosoma</taxon>
    </lineage>
</organism>
<reference evidence="1" key="1">
    <citation type="submission" date="2005-01" db="EMBL/GenBank/DDBJ databases">
        <authorList>
            <person name="Han Z."/>
        </authorList>
    </citation>
    <scope>NUCLEOTIDE SEQUENCE</scope>
</reference>
<name>Q5BT98_SCHJA</name>
<sequence length="56" mass="6458">MNILQLVKQMDALSPRIQALLKESNRFKSNEGKNNESQFSRESFKGGLDLVTWNFV</sequence>
<dbReference type="EMBL" id="AY915016">
    <property type="protein sequence ID" value="AAX30237.1"/>
    <property type="molecule type" value="mRNA"/>
</dbReference>
<evidence type="ECO:0000313" key="1">
    <source>
        <dbReference type="EMBL" id="AAX30237.1"/>
    </source>
</evidence>
<protein>
    <submittedName>
        <fullName evidence="1">SJCHGC02205 protein</fullName>
    </submittedName>
</protein>
<reference evidence="1" key="2">
    <citation type="journal article" date="2006" name="PLoS Pathog.">
        <title>New perspectives on host-parasite interplay by comparative transcriptomic and proteomic analyses of Schistosoma japonicum.</title>
        <authorList>
            <person name="Liu F."/>
            <person name="Lu J."/>
            <person name="Hu W."/>
            <person name="Wang S.Y."/>
            <person name="Cui S.J."/>
            <person name="Chi M."/>
            <person name="Yan Q."/>
            <person name="Wang X.R."/>
            <person name="Song H.D."/>
            <person name="Xu X.N."/>
            <person name="Wang J.J."/>
            <person name="Zhang X.L."/>
            <person name="Zhang X."/>
            <person name="Wang Z.Q."/>
            <person name="Xue C.L."/>
            <person name="Brindley P.J."/>
            <person name="McManus D.P."/>
            <person name="Yang P.Y."/>
            <person name="Feng Z."/>
            <person name="Chen Z."/>
            <person name="Han Z.G."/>
        </authorList>
    </citation>
    <scope>NUCLEOTIDE SEQUENCE</scope>
</reference>
<accession>Q5BT98</accession>
<dbReference type="AlphaFoldDB" id="Q5BT98"/>